<evidence type="ECO:0000313" key="4">
    <source>
        <dbReference type="Proteomes" id="UP001612915"/>
    </source>
</evidence>
<protein>
    <submittedName>
        <fullName evidence="3">DUF3592 domain-containing protein</fullName>
    </submittedName>
</protein>
<organism evidence="3 4">
    <name type="scientific">Spongisporangium articulatum</name>
    <dbReference type="NCBI Taxonomy" id="3362603"/>
    <lineage>
        <taxon>Bacteria</taxon>
        <taxon>Bacillati</taxon>
        <taxon>Actinomycetota</taxon>
        <taxon>Actinomycetes</taxon>
        <taxon>Kineosporiales</taxon>
        <taxon>Kineosporiaceae</taxon>
        <taxon>Spongisporangium</taxon>
    </lineage>
</organism>
<evidence type="ECO:0000256" key="1">
    <source>
        <dbReference type="SAM" id="MobiDB-lite"/>
    </source>
</evidence>
<keyword evidence="2" id="KW-1133">Transmembrane helix</keyword>
<proteinExistence type="predicted"/>
<comment type="caution">
    <text evidence="3">The sequence shown here is derived from an EMBL/GenBank/DDBJ whole genome shotgun (WGS) entry which is preliminary data.</text>
</comment>
<feature type="transmembrane region" description="Helical" evidence="2">
    <location>
        <begin position="55"/>
        <end position="87"/>
    </location>
</feature>
<keyword evidence="2" id="KW-0472">Membrane</keyword>
<sequence>MSFDHRTARDWAHGLLPWWVPSGVLIVAWGSVLTLSISTDAVVCTATDPCGQDDVFGAAISLVFLTPVLLWSMPRLGCLAGVALGLYGFGFDSAPPARIPWAGFALACLVTLLLLHQDVVRRRGLAERAAGGRTARVPQLPGGHRYGWRTAAAGGLMLAGLACLTVLHVVDAAEQRHVARAVVITATVTRNPAPDDSYGIELSVPGQTRHTVEPFDTAQYPVGTSVPVLVDPADPGWFRLVAERADNSLWLTGAVLALLAAGLLFWRDRSLVTWVGGWQERPALMVLVDTDGTTAYLHAVDAGPGDPPFAEFGVEYRQLSPAPILVDAGLAPGTLVGDVTTGGAVAVLLDDAVLLPRTALRTVRDAPWWWVSNWPGLLDRRYGAEDGTGRHRRPAGSPDPGGSGPQRRTQDGPQVGWVVPAAEQVPTALPIVVRPDQPWWSPLLLPGVPVVSTVAAAFARWAGADPITLAVIGFQLAFGVYYGWTVRVSRLVLDADGLQVDGPVFSDRVPWTQISQLRVDDDEIMVFRDSGRPLSSGPYADVEAVAASAEALRAAAGPVDDDPFRSVGRVPVDEAIRVLRPEALLAVLVLALGVLGGIGAWSVVGSLT</sequence>
<keyword evidence="2" id="KW-0812">Transmembrane</keyword>
<evidence type="ECO:0000256" key="2">
    <source>
        <dbReference type="SAM" id="Phobius"/>
    </source>
</evidence>
<feature type="transmembrane region" description="Helical" evidence="2">
    <location>
        <begin position="20"/>
        <end position="43"/>
    </location>
</feature>
<dbReference type="EMBL" id="JBITLV010000004">
    <property type="protein sequence ID" value="MFI7588031.1"/>
    <property type="molecule type" value="Genomic_DNA"/>
</dbReference>
<accession>A0ABW8ANW0</accession>
<name>A0ABW8ANW0_9ACTN</name>
<feature type="transmembrane region" description="Helical" evidence="2">
    <location>
        <begin position="467"/>
        <end position="484"/>
    </location>
</feature>
<feature type="transmembrane region" description="Helical" evidence="2">
    <location>
        <begin position="146"/>
        <end position="170"/>
    </location>
</feature>
<reference evidence="3 4" key="1">
    <citation type="submission" date="2024-10" db="EMBL/GenBank/DDBJ databases">
        <title>The Natural Products Discovery Center: Release of the First 8490 Sequenced Strains for Exploring Actinobacteria Biosynthetic Diversity.</title>
        <authorList>
            <person name="Kalkreuter E."/>
            <person name="Kautsar S.A."/>
            <person name="Yang D."/>
            <person name="Bader C.D."/>
            <person name="Teijaro C.N."/>
            <person name="Fluegel L."/>
            <person name="Davis C.M."/>
            <person name="Simpson J.R."/>
            <person name="Lauterbach L."/>
            <person name="Steele A.D."/>
            <person name="Gui C."/>
            <person name="Meng S."/>
            <person name="Li G."/>
            <person name="Viehrig K."/>
            <person name="Ye F."/>
            <person name="Su P."/>
            <person name="Kiefer A.F."/>
            <person name="Nichols A."/>
            <person name="Cepeda A.J."/>
            <person name="Yan W."/>
            <person name="Fan B."/>
            <person name="Jiang Y."/>
            <person name="Adhikari A."/>
            <person name="Zheng C.-J."/>
            <person name="Schuster L."/>
            <person name="Cowan T.M."/>
            <person name="Smanski M.J."/>
            <person name="Chevrette M.G."/>
            <person name="De Carvalho L.P.S."/>
            <person name="Shen B."/>
        </authorList>
    </citation>
    <scope>NUCLEOTIDE SEQUENCE [LARGE SCALE GENOMIC DNA]</scope>
    <source>
        <strain evidence="3 4">NPDC049639</strain>
    </source>
</reference>
<feature type="transmembrane region" description="Helical" evidence="2">
    <location>
        <begin position="583"/>
        <end position="604"/>
    </location>
</feature>
<keyword evidence="4" id="KW-1185">Reference proteome</keyword>
<evidence type="ECO:0000313" key="3">
    <source>
        <dbReference type="EMBL" id="MFI7588031.1"/>
    </source>
</evidence>
<feature type="transmembrane region" description="Helical" evidence="2">
    <location>
        <begin position="443"/>
        <end position="461"/>
    </location>
</feature>
<feature type="transmembrane region" description="Helical" evidence="2">
    <location>
        <begin position="248"/>
        <end position="266"/>
    </location>
</feature>
<feature type="transmembrane region" description="Helical" evidence="2">
    <location>
        <begin position="99"/>
        <end position="115"/>
    </location>
</feature>
<feature type="region of interest" description="Disordered" evidence="1">
    <location>
        <begin position="385"/>
        <end position="413"/>
    </location>
</feature>
<dbReference type="Proteomes" id="UP001612915">
    <property type="component" value="Unassembled WGS sequence"/>
</dbReference>
<gene>
    <name evidence="3" type="ORF">ACIB24_13250</name>
</gene>
<dbReference type="RefSeq" id="WP_398280857.1">
    <property type="nucleotide sequence ID" value="NZ_JBITLV010000004.1"/>
</dbReference>